<dbReference type="InterPro" id="IPR029032">
    <property type="entry name" value="AhpD-like"/>
</dbReference>
<dbReference type="RefSeq" id="WP_213172736.1">
    <property type="nucleotide sequence ID" value="NZ_CP070496.1"/>
</dbReference>
<dbReference type="Proteomes" id="UP000662939">
    <property type="component" value="Chromosome"/>
</dbReference>
<evidence type="ECO:0000259" key="1">
    <source>
        <dbReference type="Pfam" id="PF02627"/>
    </source>
</evidence>
<keyword evidence="3" id="KW-1185">Reference proteome</keyword>
<dbReference type="AlphaFoldDB" id="A0A895XW22"/>
<sequence>MRQRLESIGRPPINLHRALAHTPELLAPLLDLIHAARFDAKTSRSARELMIVRIGQLEASEYELAHHLPMAVEAGLSEEQLGAVSNWWPSSLFDDYQRAVLHLADHLGGGAALDPRVVDQQLTPAEQAELVLVGSTYIAIARTIRALDIQVDDHLR</sequence>
<gene>
    <name evidence="2" type="ORF">JQS30_07500</name>
</gene>
<name>A0A895XW22_9ACTN</name>
<organism evidence="2 3">
    <name type="scientific">Natronoglycomyces albus</name>
    <dbReference type="NCBI Taxonomy" id="2811108"/>
    <lineage>
        <taxon>Bacteria</taxon>
        <taxon>Bacillati</taxon>
        <taxon>Actinomycetota</taxon>
        <taxon>Actinomycetes</taxon>
        <taxon>Glycomycetales</taxon>
        <taxon>Glycomycetaceae</taxon>
        <taxon>Natronoglycomyces</taxon>
    </lineage>
</organism>
<reference evidence="2" key="1">
    <citation type="submission" date="2021-02" db="EMBL/GenBank/DDBJ databases">
        <title>Natronoglycomyces albus gen. nov., sp. nov, a haloalkaliphilic actinobacterium from a soda solonchak soil.</title>
        <authorList>
            <person name="Sorokin D.Y."/>
            <person name="Khijniak T.V."/>
            <person name="Zakharycheva A.P."/>
            <person name="Boueva O.V."/>
            <person name="Ariskina E.V."/>
            <person name="Hahnke R.L."/>
            <person name="Bunk B."/>
            <person name="Sproer C."/>
            <person name="Schumann P."/>
            <person name="Evtushenko L.I."/>
            <person name="Kublanov I.V."/>
        </authorList>
    </citation>
    <scope>NUCLEOTIDE SEQUENCE</scope>
    <source>
        <strain evidence="2">DSM 106290</strain>
    </source>
</reference>
<dbReference type="PANTHER" id="PTHR34846:SF11">
    <property type="entry name" value="4-CARBOXYMUCONOLACTONE DECARBOXYLASE FAMILY PROTEIN (AFU_ORTHOLOGUE AFUA_6G11590)"/>
    <property type="match status" value="1"/>
</dbReference>
<accession>A0A895XW22</accession>
<dbReference type="KEGG" id="nav:JQS30_07500"/>
<dbReference type="InterPro" id="IPR003779">
    <property type="entry name" value="CMD-like"/>
</dbReference>
<dbReference type="SUPFAM" id="SSF69118">
    <property type="entry name" value="AhpD-like"/>
    <property type="match status" value="1"/>
</dbReference>
<dbReference type="PANTHER" id="PTHR34846">
    <property type="entry name" value="4-CARBOXYMUCONOLACTONE DECARBOXYLASE FAMILY PROTEIN (AFU_ORTHOLOGUE AFUA_6G11590)"/>
    <property type="match status" value="1"/>
</dbReference>
<dbReference type="GO" id="GO:0051920">
    <property type="term" value="F:peroxiredoxin activity"/>
    <property type="evidence" value="ECO:0007669"/>
    <property type="project" value="InterPro"/>
</dbReference>
<dbReference type="Pfam" id="PF02627">
    <property type="entry name" value="CMD"/>
    <property type="match status" value="1"/>
</dbReference>
<evidence type="ECO:0000313" key="3">
    <source>
        <dbReference type="Proteomes" id="UP000662939"/>
    </source>
</evidence>
<evidence type="ECO:0000313" key="2">
    <source>
        <dbReference type="EMBL" id="QSB06726.1"/>
    </source>
</evidence>
<dbReference type="Gene3D" id="1.20.1290.10">
    <property type="entry name" value="AhpD-like"/>
    <property type="match status" value="1"/>
</dbReference>
<proteinExistence type="predicted"/>
<dbReference type="EMBL" id="CP070496">
    <property type="protein sequence ID" value="QSB06726.1"/>
    <property type="molecule type" value="Genomic_DNA"/>
</dbReference>
<protein>
    <submittedName>
        <fullName evidence="2">Carboxymuconolactone decarboxylase family protein</fullName>
    </submittedName>
</protein>
<feature type="domain" description="Carboxymuconolactone decarboxylase-like" evidence="1">
    <location>
        <begin position="23"/>
        <end position="104"/>
    </location>
</feature>